<organism evidence="2 3">
    <name type="scientific">Caenorhabditis bovis</name>
    <dbReference type="NCBI Taxonomy" id="2654633"/>
    <lineage>
        <taxon>Eukaryota</taxon>
        <taxon>Metazoa</taxon>
        <taxon>Ecdysozoa</taxon>
        <taxon>Nematoda</taxon>
        <taxon>Chromadorea</taxon>
        <taxon>Rhabditida</taxon>
        <taxon>Rhabditina</taxon>
        <taxon>Rhabditomorpha</taxon>
        <taxon>Rhabditoidea</taxon>
        <taxon>Rhabditidae</taxon>
        <taxon>Peloderinae</taxon>
        <taxon>Caenorhabditis</taxon>
    </lineage>
</organism>
<keyword evidence="1" id="KW-0472">Membrane</keyword>
<accession>A0A8S1FDD9</accession>
<dbReference type="InterPro" id="IPR022559">
    <property type="entry name" value="SUP-1-like"/>
</dbReference>
<reference evidence="2 3" key="1">
    <citation type="submission" date="2020-04" db="EMBL/GenBank/DDBJ databases">
        <authorList>
            <person name="Laetsch R D."/>
            <person name="Stevens L."/>
            <person name="Kumar S."/>
            <person name="Blaxter L. M."/>
        </authorList>
    </citation>
    <scope>NUCLEOTIDE SEQUENCE [LARGE SCALE GENOMIC DNA]</scope>
</reference>
<evidence type="ECO:0000313" key="3">
    <source>
        <dbReference type="Proteomes" id="UP000494206"/>
    </source>
</evidence>
<dbReference type="AlphaFoldDB" id="A0A8S1FDD9"/>
<comment type="caution">
    <text evidence="2">The sequence shown here is derived from an EMBL/GenBank/DDBJ whole genome shotgun (WGS) entry which is preliminary data.</text>
</comment>
<dbReference type="Pfam" id="PF10853">
    <property type="entry name" value="DUF2650"/>
    <property type="match status" value="1"/>
</dbReference>
<keyword evidence="1" id="KW-1133">Transmembrane helix</keyword>
<evidence type="ECO:0000313" key="2">
    <source>
        <dbReference type="EMBL" id="CAB3411381.1"/>
    </source>
</evidence>
<dbReference type="EMBL" id="CADEPM010000013">
    <property type="protein sequence ID" value="CAB3411381.1"/>
    <property type="molecule type" value="Genomic_DNA"/>
</dbReference>
<feature type="transmembrane region" description="Helical" evidence="1">
    <location>
        <begin position="128"/>
        <end position="149"/>
    </location>
</feature>
<feature type="transmembrane region" description="Helical" evidence="1">
    <location>
        <begin position="6"/>
        <end position="26"/>
    </location>
</feature>
<dbReference type="PANTHER" id="PTHR34149:SF5">
    <property type="entry name" value="TRANSMEMBRANE PROTEIN"/>
    <property type="match status" value="1"/>
</dbReference>
<name>A0A8S1FDD9_9PELO</name>
<gene>
    <name evidence="2" type="ORF">CBOVIS_LOCUS12781</name>
</gene>
<keyword evidence="3" id="KW-1185">Reference proteome</keyword>
<sequence length="170" mass="19057">MPWSPVRVWHGAVSLLPIAFITNSLARPFNTSSKSSVYFSHLVDMKYASLFFLPLTCSMVVWPVLDNITNATHSLVKPKNWAEKNLGQWCRNFTVNIHTQCPQASAFHQFDCCGPHETDCCFAIQGWVIVYGAVIGSCSIITLIFSLLLKHNVICLPTYPTKSTYRGTDI</sequence>
<evidence type="ECO:0000256" key="1">
    <source>
        <dbReference type="SAM" id="Phobius"/>
    </source>
</evidence>
<dbReference type="PANTHER" id="PTHR34149">
    <property type="entry name" value="PROTEIN CBG11905-RELATED"/>
    <property type="match status" value="1"/>
</dbReference>
<feature type="transmembrane region" description="Helical" evidence="1">
    <location>
        <begin position="47"/>
        <end position="65"/>
    </location>
</feature>
<protein>
    <submittedName>
        <fullName evidence="2">Uncharacterized protein</fullName>
    </submittedName>
</protein>
<proteinExistence type="predicted"/>
<dbReference type="Proteomes" id="UP000494206">
    <property type="component" value="Unassembled WGS sequence"/>
</dbReference>
<keyword evidence="1" id="KW-0812">Transmembrane</keyword>
<dbReference type="OrthoDB" id="5778674at2759"/>